<dbReference type="InterPro" id="IPR000385">
    <property type="entry name" value="MoaA_NifB_PqqE_Fe-S-bd_CS"/>
</dbReference>
<dbReference type="PANTHER" id="PTHR11228:SF7">
    <property type="entry name" value="PQQA PEPTIDE CYCLASE"/>
    <property type="match status" value="1"/>
</dbReference>
<dbReference type="EMBL" id="DVML01000030">
    <property type="protein sequence ID" value="HIU22958.1"/>
    <property type="molecule type" value="Genomic_DNA"/>
</dbReference>
<evidence type="ECO:0000256" key="3">
    <source>
        <dbReference type="ARBA" id="ARBA00022691"/>
    </source>
</evidence>
<dbReference type="PROSITE" id="PS51918">
    <property type="entry name" value="RADICAL_SAM"/>
    <property type="match status" value="1"/>
</dbReference>
<dbReference type="InterPro" id="IPR013785">
    <property type="entry name" value="Aldolase_TIM"/>
</dbReference>
<dbReference type="PROSITE" id="PS01305">
    <property type="entry name" value="MOAA_NIFB_PQQE"/>
    <property type="match status" value="1"/>
</dbReference>
<evidence type="ECO:0000256" key="5">
    <source>
        <dbReference type="ARBA" id="ARBA00023002"/>
    </source>
</evidence>
<evidence type="ECO:0000256" key="7">
    <source>
        <dbReference type="ARBA" id="ARBA00023014"/>
    </source>
</evidence>
<evidence type="ECO:0000256" key="4">
    <source>
        <dbReference type="ARBA" id="ARBA00022723"/>
    </source>
</evidence>
<name>A0A9D1L4G7_9BACT</name>
<dbReference type="GO" id="GO:0046872">
    <property type="term" value="F:metal ion binding"/>
    <property type="evidence" value="ECO:0007669"/>
    <property type="project" value="UniProtKB-KW"/>
</dbReference>
<reference evidence="9" key="2">
    <citation type="journal article" date="2021" name="PeerJ">
        <title>Extensive microbial diversity within the chicken gut microbiome revealed by metagenomics and culture.</title>
        <authorList>
            <person name="Gilroy R."/>
            <person name="Ravi A."/>
            <person name="Getino M."/>
            <person name="Pursley I."/>
            <person name="Horton D.L."/>
            <person name="Alikhan N.F."/>
            <person name="Baker D."/>
            <person name="Gharbi K."/>
            <person name="Hall N."/>
            <person name="Watson M."/>
            <person name="Adriaenssens E.M."/>
            <person name="Foster-Nyarko E."/>
            <person name="Jarju S."/>
            <person name="Secka A."/>
            <person name="Antonio M."/>
            <person name="Oren A."/>
            <person name="Chaudhuri R.R."/>
            <person name="La Ragione R."/>
            <person name="Hildebrand F."/>
            <person name="Pallen M.J."/>
        </authorList>
    </citation>
    <scope>NUCLEOTIDE SEQUENCE</scope>
    <source>
        <strain evidence="9">CHK197-8231</strain>
    </source>
</reference>
<evidence type="ECO:0000256" key="6">
    <source>
        <dbReference type="ARBA" id="ARBA00023004"/>
    </source>
</evidence>
<proteinExistence type="predicted"/>
<sequence length="315" mass="36060">MKNQFINAGIRITRNCNLNCPYCNIQSVKKEDLTLEQWKKAGVILKSIGIKDLVILGGEPTEYKKLPEFVDFYENTLGIKCSMTTNAYNNLDQVVRVIDSGLSRIGVSVDSMNIKTSISPFKNRMGLKMIDELVALNKNIQIVDYAVLNKKNIDNVEQLIEYMTNKNVSVYFLPFHHSHEGEYEHRKNNQNFAFVTEEDIEKYCLVIDKIIGMKKDGFLIANSSEFLDMSKKFIKDLNWKCEGLSELRIDSDGKMVCCCDVIGNVNKKYSIFDLDNSENLDNFIKDRNIDSSICSGCLWPSSVEAELRKNEYCVK</sequence>
<comment type="cofactor">
    <cofactor evidence="1">
        <name>[4Fe-4S] cluster</name>
        <dbReference type="ChEBI" id="CHEBI:49883"/>
    </cofactor>
</comment>
<dbReference type="Gene3D" id="3.20.20.70">
    <property type="entry name" value="Aldolase class I"/>
    <property type="match status" value="1"/>
</dbReference>
<dbReference type="Pfam" id="PF04055">
    <property type="entry name" value="Radical_SAM"/>
    <property type="match status" value="1"/>
</dbReference>
<organism evidence="9 10">
    <name type="scientific">Candidatus Fimihabitans intestinipullorum</name>
    <dbReference type="NCBI Taxonomy" id="2840820"/>
    <lineage>
        <taxon>Bacteria</taxon>
        <taxon>Bacillati</taxon>
        <taxon>Mycoplasmatota</taxon>
        <taxon>Mycoplasmatota incertae sedis</taxon>
        <taxon>Candidatus Fimihabitans</taxon>
    </lineage>
</organism>
<dbReference type="InterPro" id="IPR058240">
    <property type="entry name" value="rSAM_sf"/>
</dbReference>
<dbReference type="GO" id="GO:0016491">
    <property type="term" value="F:oxidoreductase activity"/>
    <property type="evidence" value="ECO:0007669"/>
    <property type="project" value="UniProtKB-KW"/>
</dbReference>
<evidence type="ECO:0000256" key="2">
    <source>
        <dbReference type="ARBA" id="ARBA00022485"/>
    </source>
</evidence>
<reference evidence="9" key="1">
    <citation type="submission" date="2020-10" db="EMBL/GenBank/DDBJ databases">
        <authorList>
            <person name="Gilroy R."/>
        </authorList>
    </citation>
    <scope>NUCLEOTIDE SEQUENCE</scope>
    <source>
        <strain evidence="9">CHK197-8231</strain>
    </source>
</reference>
<dbReference type="PANTHER" id="PTHR11228">
    <property type="entry name" value="RADICAL SAM DOMAIN PROTEIN"/>
    <property type="match status" value="1"/>
</dbReference>
<keyword evidence="7" id="KW-0411">Iron-sulfur</keyword>
<dbReference type="SFLD" id="SFLDS00029">
    <property type="entry name" value="Radical_SAM"/>
    <property type="match status" value="1"/>
</dbReference>
<evidence type="ECO:0000313" key="10">
    <source>
        <dbReference type="Proteomes" id="UP000824087"/>
    </source>
</evidence>
<dbReference type="SFLD" id="SFLDG01067">
    <property type="entry name" value="SPASM/twitch_domain_containing"/>
    <property type="match status" value="1"/>
</dbReference>
<keyword evidence="6" id="KW-0408">Iron</keyword>
<accession>A0A9D1L4G7</accession>
<evidence type="ECO:0000259" key="8">
    <source>
        <dbReference type="PROSITE" id="PS51918"/>
    </source>
</evidence>
<dbReference type="Proteomes" id="UP000824087">
    <property type="component" value="Unassembled WGS sequence"/>
</dbReference>
<evidence type="ECO:0000313" key="9">
    <source>
        <dbReference type="EMBL" id="HIU22958.1"/>
    </source>
</evidence>
<dbReference type="InterPro" id="IPR050377">
    <property type="entry name" value="Radical_SAM_PqqE_MftC-like"/>
</dbReference>
<dbReference type="InterPro" id="IPR007197">
    <property type="entry name" value="rSAM"/>
</dbReference>
<evidence type="ECO:0000256" key="1">
    <source>
        <dbReference type="ARBA" id="ARBA00001966"/>
    </source>
</evidence>
<dbReference type="GO" id="GO:0051539">
    <property type="term" value="F:4 iron, 4 sulfur cluster binding"/>
    <property type="evidence" value="ECO:0007669"/>
    <property type="project" value="UniProtKB-KW"/>
</dbReference>
<feature type="domain" description="Radical SAM core" evidence="8">
    <location>
        <begin position="2"/>
        <end position="214"/>
    </location>
</feature>
<comment type="caution">
    <text evidence="9">The sequence shown here is derived from an EMBL/GenBank/DDBJ whole genome shotgun (WGS) entry which is preliminary data.</text>
</comment>
<protein>
    <submittedName>
        <fullName evidence="9">Radical SAM protein</fullName>
    </submittedName>
</protein>
<keyword evidence="3" id="KW-0949">S-adenosyl-L-methionine</keyword>
<keyword evidence="5" id="KW-0560">Oxidoreductase</keyword>
<gene>
    <name evidence="9" type="ORF">IAD49_05195</name>
</gene>
<dbReference type="SUPFAM" id="SSF102114">
    <property type="entry name" value="Radical SAM enzymes"/>
    <property type="match status" value="1"/>
</dbReference>
<dbReference type="CDD" id="cd01335">
    <property type="entry name" value="Radical_SAM"/>
    <property type="match status" value="1"/>
</dbReference>
<keyword evidence="4" id="KW-0479">Metal-binding</keyword>
<dbReference type="AlphaFoldDB" id="A0A9D1L4G7"/>
<keyword evidence="2" id="KW-0004">4Fe-4S</keyword>